<feature type="transmembrane region" description="Helical" evidence="1">
    <location>
        <begin position="203"/>
        <end position="229"/>
    </location>
</feature>
<dbReference type="EMBL" id="UOEH01000267">
    <property type="protein sequence ID" value="VAV99091.1"/>
    <property type="molecule type" value="Genomic_DNA"/>
</dbReference>
<reference evidence="2" key="1">
    <citation type="submission" date="2018-06" db="EMBL/GenBank/DDBJ databases">
        <authorList>
            <person name="Zhirakovskaya E."/>
        </authorList>
    </citation>
    <scope>NUCLEOTIDE SEQUENCE</scope>
</reference>
<feature type="transmembrane region" description="Helical" evidence="1">
    <location>
        <begin position="118"/>
        <end position="150"/>
    </location>
</feature>
<evidence type="ECO:0000313" key="2">
    <source>
        <dbReference type="EMBL" id="VAV99091.1"/>
    </source>
</evidence>
<keyword evidence="1" id="KW-0812">Transmembrane</keyword>
<keyword evidence="1" id="KW-1133">Transmembrane helix</keyword>
<feature type="transmembrane region" description="Helical" evidence="1">
    <location>
        <begin position="157"/>
        <end position="183"/>
    </location>
</feature>
<feature type="transmembrane region" description="Helical" evidence="1">
    <location>
        <begin position="12"/>
        <end position="36"/>
    </location>
</feature>
<keyword evidence="1" id="KW-0472">Membrane</keyword>
<dbReference type="AlphaFoldDB" id="A0A3B0S877"/>
<name>A0A3B0S877_9ZZZZ</name>
<evidence type="ECO:0000256" key="1">
    <source>
        <dbReference type="SAM" id="Phobius"/>
    </source>
</evidence>
<gene>
    <name evidence="2" type="ORF">MNBD_ALPHA05-723</name>
</gene>
<feature type="transmembrane region" description="Helical" evidence="1">
    <location>
        <begin position="77"/>
        <end position="98"/>
    </location>
</feature>
<accession>A0A3B0S877</accession>
<feature type="non-terminal residue" evidence="2">
    <location>
        <position position="272"/>
    </location>
</feature>
<protein>
    <submittedName>
        <fullName evidence="2">Uncharacterized protein</fullName>
    </submittedName>
</protein>
<organism evidence="2">
    <name type="scientific">hydrothermal vent metagenome</name>
    <dbReference type="NCBI Taxonomy" id="652676"/>
    <lineage>
        <taxon>unclassified sequences</taxon>
        <taxon>metagenomes</taxon>
        <taxon>ecological metagenomes</taxon>
    </lineage>
</organism>
<sequence length="272" mass="30212">MKFPVFKAFSAGLAYIVAHFLTIIKILWLPTLLLMAAQFYLMPSMIEAELQFGNMEQGGDPMAMFAAMGPMMRTTALLYLTMAILYPMMIAGLLRHVIRGEAPRLPFYLWFGADELRIVAAFLLLIIMTIILYIAGFLLVMVVGLILTLVAGALGGILMGVGTLALVGALIWFFVRVSIVYAAAVGERTVGVAEAWNITEGHFWGLFFYWILWVLVMIIVGLVFLALILPSYMPLMMEMMSSMSDPAAMEQINARMLEMQGGMWDLSKPGAW</sequence>
<proteinExistence type="predicted"/>